<comment type="catalytic activity">
    <reaction evidence="1">
        <text>beta-D-GlcNAc-(1-&gt;4)-Mur2Ac(oyl-L-Ala-gamma-D-Glu-L-Lys-D-Ala-D-Ala)-di-trans,octa-cis-undecaprenyl diphosphate + ATP = beta-D-GlcNAc-(1-&gt;4)-Mur2Ac(oyl-L-Ala-gamma-D-O-P-Glu-L-Lys-D-Ala-D-Ala)-di-trans,octa-cis-undecaprenyl diphosphate + ADP</text>
        <dbReference type="Rhea" id="RHEA:59488"/>
        <dbReference type="ChEBI" id="CHEBI:30616"/>
        <dbReference type="ChEBI" id="CHEBI:60033"/>
        <dbReference type="ChEBI" id="CHEBI:143132"/>
        <dbReference type="ChEBI" id="CHEBI:456216"/>
    </reaction>
</comment>
<sequence length="458" mass="49132">MAGRALAAKLAVARTVGALARRAGRGGGTSLPGKVLMRLEPHAIGQLAARLPHGSVAISATNGKTTTAAMVASILERRGTRLVHNRAGANMAGGIASTLMGAARGRGIDGQLGLFEVDEFWLGQLVEELRPRKLLLGNLFRDQLDRYGELETIADRWAEIVAANGRTTQLILNADDPLVADLGRHQPRVVYFGVEDDAMALEQMQHASDSKHCRRCGHAYEYDAVYLGHLGRYHCPNCGQRRPEPTVIGREITLHGTRGARFQLLTPAGEGVVELPLPGLYNVYNALAAAALCHGLGVPFETIVAGLGEVAAAFGRAETISLDGRDLSILLIKNPAGANEVLRTLALEPEAVDLLAVLNDNVADGRDISWVWDADFELLAGRVRRITCSGTRAAELALRFKYAGVDPERLVVVPELEAALDEARADGDGTLFALPTYTALLSLKELLARRGLAPDYWA</sequence>
<name>A0ABU4HWW7_9ACTN</name>
<dbReference type="EMBL" id="JAWSTH010000104">
    <property type="protein sequence ID" value="MDW5597820.1"/>
    <property type="molecule type" value="Genomic_DNA"/>
</dbReference>
<dbReference type="Gene3D" id="3.40.1190.10">
    <property type="entry name" value="Mur-like, catalytic domain"/>
    <property type="match status" value="1"/>
</dbReference>
<dbReference type="InterPro" id="IPR013221">
    <property type="entry name" value="Mur_ligase_cen"/>
</dbReference>
<feature type="binding site" evidence="1">
    <location>
        <position position="216"/>
    </location>
    <ligand>
        <name>Zn(2+)</name>
        <dbReference type="ChEBI" id="CHEBI:29105"/>
    </ligand>
</feature>
<dbReference type="Pfam" id="PF08245">
    <property type="entry name" value="Mur_ligase_M"/>
    <property type="match status" value="1"/>
</dbReference>
<evidence type="ECO:0000259" key="2">
    <source>
        <dbReference type="Pfam" id="PF08245"/>
    </source>
</evidence>
<dbReference type="PANTHER" id="PTHR23135">
    <property type="entry name" value="MUR LIGASE FAMILY MEMBER"/>
    <property type="match status" value="1"/>
</dbReference>
<keyword evidence="1" id="KW-0862">Zinc</keyword>
<keyword evidence="1" id="KW-0479">Metal-binding</keyword>
<dbReference type="HAMAP" id="MF_02214">
    <property type="entry name" value="Lipid_II_synth_MurT"/>
    <property type="match status" value="1"/>
</dbReference>
<comment type="catalytic activity">
    <reaction evidence="1">
        <text>beta-D-GlcNAc-(1-&gt;4)-Mur2Ac(oyl-L-Ala-gamma-D-O-P-Glu-L-Lys-D-Ala-D-Ala)-di-trans,octa-cis-undecaprenyl diphosphate + NH4(+) = beta-D-GlcNAc-(1-&gt;4)-Mur2Ac(oyl-L-Ala-D-isoglutaminyl-L-Lys-D-Ala-D-Ala)-di-trans,octa-cis-undecaprenyl diphosphate + phosphate + H(+)</text>
        <dbReference type="Rhea" id="RHEA:57932"/>
        <dbReference type="ChEBI" id="CHEBI:15378"/>
        <dbReference type="ChEBI" id="CHEBI:28938"/>
        <dbReference type="ChEBI" id="CHEBI:43474"/>
        <dbReference type="ChEBI" id="CHEBI:62233"/>
        <dbReference type="ChEBI" id="CHEBI:143132"/>
    </reaction>
</comment>
<gene>
    <name evidence="1" type="primary">murT</name>
    <name evidence="4" type="ORF">R7226_25935</name>
</gene>
<keyword evidence="1" id="KW-0573">Peptidoglycan synthesis</keyword>
<evidence type="ECO:0000256" key="1">
    <source>
        <dbReference type="HAMAP-Rule" id="MF_02214"/>
    </source>
</evidence>
<proteinExistence type="inferred from homology"/>
<dbReference type="InterPro" id="IPR043703">
    <property type="entry name" value="Lipid_II_synth_MurT"/>
</dbReference>
<keyword evidence="1" id="KW-0961">Cell wall biogenesis/degradation</keyword>
<comment type="function">
    <text evidence="1">The lipid II isoglutaminyl synthase complex catalyzes the formation of alpha-D-isoglutamine in the cell wall lipid II stem peptide. The MurT subunit catalyzes the ATP-dependent amidation of D-glutamate residue of lipid II, converting it to an isoglutamine residue.</text>
</comment>
<dbReference type="InterPro" id="IPR013564">
    <property type="entry name" value="MurT_C"/>
</dbReference>
<dbReference type="InterPro" id="IPR036565">
    <property type="entry name" value="Mur-like_cat_sf"/>
</dbReference>
<evidence type="ECO:0000259" key="3">
    <source>
        <dbReference type="Pfam" id="PF08353"/>
    </source>
</evidence>
<dbReference type="Proteomes" id="UP001284601">
    <property type="component" value="Unassembled WGS sequence"/>
</dbReference>
<keyword evidence="1" id="KW-0133">Cell shape</keyword>
<evidence type="ECO:0000313" key="4">
    <source>
        <dbReference type="EMBL" id="MDW5597820.1"/>
    </source>
</evidence>
<keyword evidence="1" id="KW-0547">Nucleotide-binding</keyword>
<dbReference type="PANTHER" id="PTHR23135:SF7">
    <property type="entry name" value="LIPID II ISOGLUTAMINYL SYNTHASE (GLUTAMINE-HYDROLYZING) SUBUNIT MURT"/>
    <property type="match status" value="1"/>
</dbReference>
<comment type="catalytic activity">
    <reaction evidence="1">
        <text>beta-D-GlcNAc-(1-&gt;4)-Mur2Ac(oyl-L-Ala-gamma-D-Glu-L-Lys-D-Ala-D-Ala)-di-trans,octa-cis-undecaprenyl diphosphate + L-glutamine + ATP + H2O = beta-D-GlcNAc-(1-&gt;4)-Mur2Ac(oyl-L-Ala-D-isoglutaminyl-L-Lys-D-Ala-D-Ala)-di-trans,octa-cis-undecaprenyl diphosphate + L-glutamate + ADP + phosphate + H(+)</text>
        <dbReference type="Rhea" id="RHEA:57928"/>
        <dbReference type="ChEBI" id="CHEBI:15377"/>
        <dbReference type="ChEBI" id="CHEBI:15378"/>
        <dbReference type="ChEBI" id="CHEBI:29985"/>
        <dbReference type="ChEBI" id="CHEBI:30616"/>
        <dbReference type="ChEBI" id="CHEBI:43474"/>
        <dbReference type="ChEBI" id="CHEBI:58359"/>
        <dbReference type="ChEBI" id="CHEBI:60033"/>
        <dbReference type="ChEBI" id="CHEBI:62233"/>
        <dbReference type="ChEBI" id="CHEBI:456216"/>
        <dbReference type="EC" id="6.3.5.13"/>
    </reaction>
</comment>
<comment type="similarity">
    <text evidence="1">Belongs to the MurCDEF family. MurT subfamily.</text>
</comment>
<dbReference type="Pfam" id="PF08353">
    <property type="entry name" value="MurT_C"/>
    <property type="match status" value="1"/>
</dbReference>
<dbReference type="GO" id="GO:0016874">
    <property type="term" value="F:ligase activity"/>
    <property type="evidence" value="ECO:0007669"/>
    <property type="project" value="UniProtKB-KW"/>
</dbReference>
<feature type="binding site" evidence="1">
    <location>
        <position position="213"/>
    </location>
    <ligand>
        <name>Zn(2+)</name>
        <dbReference type="ChEBI" id="CHEBI:29105"/>
    </ligand>
</feature>
<dbReference type="SUPFAM" id="SSF53623">
    <property type="entry name" value="MurD-like peptide ligases, catalytic domain"/>
    <property type="match status" value="1"/>
</dbReference>
<keyword evidence="1" id="KW-0067">ATP-binding</keyword>
<reference evidence="5" key="1">
    <citation type="submission" date="2023-07" db="EMBL/GenBank/DDBJ databases">
        <title>Conexibacter stalactiti sp. nov., isolated from stalactites in a lava cave and emended description of the genus Conexibacter.</title>
        <authorList>
            <person name="Lee S.D."/>
        </authorList>
    </citation>
    <scope>NUCLEOTIDE SEQUENCE [LARGE SCALE GENOMIC DNA]</scope>
    <source>
        <strain evidence="5">KCTC 39840</strain>
    </source>
</reference>
<comment type="caution">
    <text evidence="4">The sequence shown here is derived from an EMBL/GenBank/DDBJ whole genome shotgun (WGS) entry which is preliminary data.</text>
</comment>
<keyword evidence="1 4" id="KW-0436">Ligase</keyword>
<keyword evidence="5" id="KW-1185">Reference proteome</keyword>
<reference evidence="4 5" key="2">
    <citation type="submission" date="2023-10" db="EMBL/GenBank/DDBJ databases">
        <authorList>
            <person name="Han X.F."/>
        </authorList>
    </citation>
    <scope>NUCLEOTIDE SEQUENCE [LARGE SCALE GENOMIC DNA]</scope>
    <source>
        <strain evidence="4 5">KCTC 39840</strain>
    </source>
</reference>
<comment type="subunit">
    <text evidence="1">Forms a heterodimer with GatD.</text>
</comment>
<feature type="domain" description="Lipid II isoglutaminyl synthase (glutamine-hydrolyzing) subunit MurT C-terminal" evidence="3">
    <location>
        <begin position="331"/>
        <end position="440"/>
    </location>
</feature>
<feature type="binding site" evidence="1">
    <location>
        <position position="235"/>
    </location>
    <ligand>
        <name>Zn(2+)</name>
        <dbReference type="ChEBI" id="CHEBI:29105"/>
    </ligand>
</feature>
<evidence type="ECO:0000313" key="5">
    <source>
        <dbReference type="Proteomes" id="UP001284601"/>
    </source>
</evidence>
<protein>
    <recommendedName>
        <fullName evidence="1">Lipid II isoglutaminyl synthase (glutamine-hydrolyzing) subunit MurT</fullName>
        <ecNumber evidence="1">6.3.5.13</ecNumber>
    </recommendedName>
</protein>
<feature type="domain" description="Mur ligase central" evidence="2">
    <location>
        <begin position="61"/>
        <end position="235"/>
    </location>
</feature>
<dbReference type="RefSeq" id="WP_318600291.1">
    <property type="nucleotide sequence ID" value="NZ_JAWSTH010000104.1"/>
</dbReference>
<accession>A0ABU4HWW7</accession>
<feature type="active site" evidence="1">
    <location>
        <position position="367"/>
    </location>
</feature>
<comment type="pathway">
    <text evidence="1">Cell wall biogenesis; peptidoglycan biosynthesis.</text>
</comment>
<feature type="binding site" evidence="1">
    <location>
        <position position="238"/>
    </location>
    <ligand>
        <name>Zn(2+)</name>
        <dbReference type="ChEBI" id="CHEBI:29105"/>
    </ligand>
</feature>
<dbReference type="EC" id="6.3.5.13" evidence="1"/>
<organism evidence="4 5">
    <name type="scientific">Conexibacter stalactiti</name>
    <dbReference type="NCBI Taxonomy" id="1940611"/>
    <lineage>
        <taxon>Bacteria</taxon>
        <taxon>Bacillati</taxon>
        <taxon>Actinomycetota</taxon>
        <taxon>Thermoleophilia</taxon>
        <taxon>Solirubrobacterales</taxon>
        <taxon>Conexibacteraceae</taxon>
        <taxon>Conexibacter</taxon>
    </lineage>
</organism>